<dbReference type="Proteomes" id="UP000054636">
    <property type="component" value="Unassembled WGS sequence"/>
</dbReference>
<evidence type="ECO:0000313" key="2">
    <source>
        <dbReference type="Proteomes" id="UP000054636"/>
    </source>
</evidence>
<name>A0A0W8DCZ8_PHYNI</name>
<dbReference type="EMBL" id="LNFP01000310">
    <property type="protein sequence ID" value="KUF94256.1"/>
    <property type="molecule type" value="Genomic_DNA"/>
</dbReference>
<organism evidence="1 2">
    <name type="scientific">Phytophthora nicotianae</name>
    <name type="common">Potato buckeye rot agent</name>
    <name type="synonym">Phytophthora parasitica</name>
    <dbReference type="NCBI Taxonomy" id="4792"/>
    <lineage>
        <taxon>Eukaryota</taxon>
        <taxon>Sar</taxon>
        <taxon>Stramenopiles</taxon>
        <taxon>Oomycota</taxon>
        <taxon>Peronosporomycetes</taxon>
        <taxon>Peronosporales</taxon>
        <taxon>Peronosporaceae</taxon>
        <taxon>Phytophthora</taxon>
    </lineage>
</organism>
<sequence length="104" mass="11667">MPTTTKWTTVYSDMAREDSQLLMEDMKVFIIVKMSGGRQLVVKFVMADAEAAQQNAVVRVFGADCEFVYLMCFYHVMAKIHEKLKSVPDRLPGGGGRLRPAFCG</sequence>
<protein>
    <recommendedName>
        <fullName evidence="3">MULE transposase domain-containing protein</fullName>
    </recommendedName>
</protein>
<reference evidence="1 2" key="1">
    <citation type="submission" date="2015-11" db="EMBL/GenBank/DDBJ databases">
        <title>Genomes and virulence difference between two physiological races of Phytophthora nicotianae.</title>
        <authorList>
            <person name="Liu H."/>
            <person name="Ma X."/>
            <person name="Yu H."/>
            <person name="Fang D."/>
            <person name="Li Y."/>
            <person name="Wang X."/>
            <person name="Wang W."/>
            <person name="Dong Y."/>
            <person name="Xiao B."/>
        </authorList>
    </citation>
    <scope>NUCLEOTIDE SEQUENCE [LARGE SCALE GENOMIC DNA]</scope>
    <source>
        <strain evidence="2">race 1</strain>
    </source>
</reference>
<accession>A0A0W8DCZ8</accession>
<comment type="caution">
    <text evidence="1">The sequence shown here is derived from an EMBL/GenBank/DDBJ whole genome shotgun (WGS) entry which is preliminary data.</text>
</comment>
<proteinExistence type="predicted"/>
<dbReference type="AlphaFoldDB" id="A0A0W8DCZ8"/>
<gene>
    <name evidence="1" type="ORF">AM588_10007370</name>
</gene>
<evidence type="ECO:0008006" key="3">
    <source>
        <dbReference type="Google" id="ProtNLM"/>
    </source>
</evidence>
<evidence type="ECO:0000313" key="1">
    <source>
        <dbReference type="EMBL" id="KUF94256.1"/>
    </source>
</evidence>